<keyword evidence="8" id="KW-0406">Ion transport</keyword>
<name>A0A3S3ZWN3_9MICO</name>
<comment type="similarity">
    <text evidence="2">Belongs to the CorA metal ion transporter (MIT) (TC 1.A.35) family.</text>
</comment>
<keyword evidence="6" id="KW-0460">Magnesium</keyword>
<keyword evidence="14" id="KW-1185">Reference proteome</keyword>
<dbReference type="InterPro" id="IPR045863">
    <property type="entry name" value="CorA_TM1_TM2"/>
</dbReference>
<evidence type="ECO:0000256" key="10">
    <source>
        <dbReference type="ARBA" id="ARBA00034269"/>
    </source>
</evidence>
<evidence type="ECO:0000256" key="8">
    <source>
        <dbReference type="ARBA" id="ARBA00023065"/>
    </source>
</evidence>
<accession>A0A3S3ZWN3</accession>
<dbReference type="OrthoDB" id="9803416at2"/>
<comment type="catalytic activity">
    <reaction evidence="10">
        <text>Mg(2+)(in) = Mg(2+)(out)</text>
        <dbReference type="Rhea" id="RHEA:29827"/>
        <dbReference type="ChEBI" id="CHEBI:18420"/>
    </reaction>
</comment>
<evidence type="ECO:0000313" key="14">
    <source>
        <dbReference type="Proteomes" id="UP000288547"/>
    </source>
</evidence>
<evidence type="ECO:0000256" key="4">
    <source>
        <dbReference type="ARBA" id="ARBA00022475"/>
    </source>
</evidence>
<dbReference type="InterPro" id="IPR002523">
    <property type="entry name" value="MgTranspt_CorA/ZnTranspt_ZntB"/>
</dbReference>
<evidence type="ECO:0000256" key="2">
    <source>
        <dbReference type="ARBA" id="ARBA00009765"/>
    </source>
</evidence>
<dbReference type="SUPFAM" id="SSF144083">
    <property type="entry name" value="Magnesium transport protein CorA, transmembrane region"/>
    <property type="match status" value="1"/>
</dbReference>
<dbReference type="FunFam" id="1.20.58.340:FF:000004">
    <property type="entry name" value="Magnesium transport protein CorA"/>
    <property type="match status" value="1"/>
</dbReference>
<evidence type="ECO:0000256" key="12">
    <source>
        <dbReference type="SAM" id="Phobius"/>
    </source>
</evidence>
<keyword evidence="9 12" id="KW-0472">Membrane</keyword>
<comment type="function">
    <text evidence="11">Mediates influx of magnesium ions. Alternates between open and closed states. Activated by low cytoplasmic Mg(2+) levels. Inactive when cytoplasmic Mg(2+) levels are high.</text>
</comment>
<dbReference type="PANTHER" id="PTHR46494">
    <property type="entry name" value="CORA FAMILY METAL ION TRANSPORTER (EUROFUNG)"/>
    <property type="match status" value="1"/>
</dbReference>
<dbReference type="PANTHER" id="PTHR46494:SF1">
    <property type="entry name" value="CORA FAMILY METAL ION TRANSPORTER (EUROFUNG)"/>
    <property type="match status" value="1"/>
</dbReference>
<protein>
    <submittedName>
        <fullName evidence="13">Magnesium and cobalt transport protein CorA</fullName>
    </submittedName>
</protein>
<evidence type="ECO:0000256" key="3">
    <source>
        <dbReference type="ARBA" id="ARBA00022448"/>
    </source>
</evidence>
<evidence type="ECO:0000256" key="9">
    <source>
        <dbReference type="ARBA" id="ARBA00023136"/>
    </source>
</evidence>
<reference evidence="13 14" key="1">
    <citation type="submission" date="2018-12" db="EMBL/GenBank/DDBJ databases">
        <authorList>
            <person name="Li F."/>
        </authorList>
    </citation>
    <scope>NUCLEOTIDE SEQUENCE [LARGE SCALE GENOMIC DNA]</scope>
    <source>
        <strain evidence="13 14">11W25H-1</strain>
    </source>
</reference>
<dbReference type="GO" id="GO:0005886">
    <property type="term" value="C:plasma membrane"/>
    <property type="evidence" value="ECO:0007669"/>
    <property type="project" value="UniProtKB-SubCell"/>
</dbReference>
<keyword evidence="3" id="KW-0813">Transport</keyword>
<evidence type="ECO:0000256" key="1">
    <source>
        <dbReference type="ARBA" id="ARBA00004651"/>
    </source>
</evidence>
<keyword evidence="4" id="KW-1003">Cell membrane</keyword>
<keyword evidence="7 12" id="KW-1133">Transmembrane helix</keyword>
<feature type="transmembrane region" description="Helical" evidence="12">
    <location>
        <begin position="320"/>
        <end position="339"/>
    </location>
</feature>
<proteinExistence type="inferred from homology"/>
<evidence type="ECO:0000256" key="5">
    <source>
        <dbReference type="ARBA" id="ARBA00022692"/>
    </source>
</evidence>
<dbReference type="Gene3D" id="1.20.58.340">
    <property type="entry name" value="Magnesium transport protein CorA, transmembrane region"/>
    <property type="match status" value="2"/>
</dbReference>
<dbReference type="EMBL" id="RZNB01000007">
    <property type="protein sequence ID" value="RWZ46323.1"/>
    <property type="molecule type" value="Genomic_DNA"/>
</dbReference>
<dbReference type="InterPro" id="IPR045861">
    <property type="entry name" value="CorA_cytoplasmic_dom"/>
</dbReference>
<evidence type="ECO:0000256" key="11">
    <source>
        <dbReference type="ARBA" id="ARBA00045497"/>
    </source>
</evidence>
<sequence>MEGAAVDGRNTLGIPLPDVKRSAATRGARRLVHAPDDRDSLVAAGIYSGGHKVSAPATLSEAFETLRNTPDGFAWIGLYRPDENEIGAIADEFRLHALAVEDAVLAHQRPKMERYDDVLFMVLRAADYVDEDERLEFGELHLFVGPNFIVTLRHAEAPQLTGVRSRMEDNPQLLSLGPHAVLYAIIDAVVDEYSPVVQGLSNDIDEIEEQVFEGDTTVSRRIYELSREVIAFERAEQPLLDVVRRLELGSEKYGVAPELQRGLRDVSDHLQHIDEKVTAFRQLLRDILTVNGTLVAQRQNDEIARMTETSLQQGEVVKRISAWAAILFGPTIITGIYGMNFDHMPELHWDLGYPFALALLLASGVGLFALFRRNKWL</sequence>
<dbReference type="RefSeq" id="WP_128496071.1">
    <property type="nucleotide sequence ID" value="NZ_RZNB01000007.1"/>
</dbReference>
<dbReference type="Gene3D" id="3.30.460.20">
    <property type="entry name" value="CorA soluble domain-like"/>
    <property type="match status" value="1"/>
</dbReference>
<keyword evidence="5 12" id="KW-0812">Transmembrane</keyword>
<evidence type="ECO:0000313" key="13">
    <source>
        <dbReference type="EMBL" id="RWZ46323.1"/>
    </source>
</evidence>
<dbReference type="GO" id="GO:0000287">
    <property type="term" value="F:magnesium ion binding"/>
    <property type="evidence" value="ECO:0007669"/>
    <property type="project" value="TreeGrafter"/>
</dbReference>
<comment type="caution">
    <text evidence="13">The sequence shown here is derived from an EMBL/GenBank/DDBJ whole genome shotgun (WGS) entry which is preliminary data.</text>
</comment>
<dbReference type="CDD" id="cd12830">
    <property type="entry name" value="MtCorA-like"/>
    <property type="match status" value="1"/>
</dbReference>
<dbReference type="GO" id="GO:0015095">
    <property type="term" value="F:magnesium ion transmembrane transporter activity"/>
    <property type="evidence" value="ECO:0007669"/>
    <property type="project" value="TreeGrafter"/>
</dbReference>
<evidence type="ECO:0000256" key="7">
    <source>
        <dbReference type="ARBA" id="ARBA00022989"/>
    </source>
</evidence>
<dbReference type="AlphaFoldDB" id="A0A3S3ZWN3"/>
<evidence type="ECO:0000256" key="6">
    <source>
        <dbReference type="ARBA" id="ARBA00022842"/>
    </source>
</evidence>
<gene>
    <name evidence="13" type="ORF">ELQ90_14810</name>
</gene>
<dbReference type="GO" id="GO:0050897">
    <property type="term" value="F:cobalt ion binding"/>
    <property type="evidence" value="ECO:0007669"/>
    <property type="project" value="TreeGrafter"/>
</dbReference>
<comment type="subcellular location">
    <subcellularLocation>
        <location evidence="1">Cell membrane</location>
        <topology evidence="1">Multi-pass membrane protein</topology>
    </subcellularLocation>
</comment>
<feature type="transmembrane region" description="Helical" evidence="12">
    <location>
        <begin position="351"/>
        <end position="371"/>
    </location>
</feature>
<organism evidence="13 14">
    <name type="scientific">Labedella phragmitis</name>
    <dbReference type="NCBI Taxonomy" id="2498849"/>
    <lineage>
        <taxon>Bacteria</taxon>
        <taxon>Bacillati</taxon>
        <taxon>Actinomycetota</taxon>
        <taxon>Actinomycetes</taxon>
        <taxon>Micrococcales</taxon>
        <taxon>Microbacteriaceae</taxon>
        <taxon>Labedella</taxon>
    </lineage>
</organism>
<dbReference type="Pfam" id="PF01544">
    <property type="entry name" value="CorA"/>
    <property type="match status" value="1"/>
</dbReference>
<dbReference type="Proteomes" id="UP000288547">
    <property type="component" value="Unassembled WGS sequence"/>
</dbReference>
<dbReference type="SUPFAM" id="SSF143865">
    <property type="entry name" value="CorA soluble domain-like"/>
    <property type="match status" value="1"/>
</dbReference>
<dbReference type="GO" id="GO:0015087">
    <property type="term" value="F:cobalt ion transmembrane transporter activity"/>
    <property type="evidence" value="ECO:0007669"/>
    <property type="project" value="TreeGrafter"/>
</dbReference>